<name>A0A6J8EUX5_MYTCO</name>
<accession>A0A6J8EUX5</accession>
<dbReference type="OrthoDB" id="6129194at2759"/>
<keyword evidence="2" id="KW-1185">Reference proteome</keyword>
<proteinExistence type="predicted"/>
<dbReference type="EMBL" id="CACVKT020010005">
    <property type="protein sequence ID" value="CAC5424337.1"/>
    <property type="molecule type" value="Genomic_DNA"/>
</dbReference>
<dbReference type="Proteomes" id="UP000507470">
    <property type="component" value="Unassembled WGS sequence"/>
</dbReference>
<reference evidence="1 2" key="1">
    <citation type="submission" date="2020-06" db="EMBL/GenBank/DDBJ databases">
        <authorList>
            <person name="Li R."/>
            <person name="Bekaert M."/>
        </authorList>
    </citation>
    <scope>NUCLEOTIDE SEQUENCE [LARGE SCALE GENOMIC DNA]</scope>
    <source>
        <strain evidence="2">wild</strain>
    </source>
</reference>
<dbReference type="AlphaFoldDB" id="A0A6J8EUX5"/>
<gene>
    <name evidence="1" type="ORF">MCOR_56256</name>
</gene>
<evidence type="ECO:0000313" key="2">
    <source>
        <dbReference type="Proteomes" id="UP000507470"/>
    </source>
</evidence>
<sequence>MTLLLKLVADHSRLIIGILAISTICNCDKDLNLTFYNESKTWSDAKDICFMNGWILETDETIIRNDLKEHVKIWLGAYSMITPWAGVFGCYFWNADDRIEPIEFDLQNKEECQIRCPLSKYEFFVFKEKTCYCFNSDKLPKDDIYQKKCSNSTETDYVFIYKQNIEPDRDATDTNKCMAVECKDRDRIFTPENCNSTYKVLCGNVG</sequence>
<organism evidence="1 2">
    <name type="scientific">Mytilus coruscus</name>
    <name type="common">Sea mussel</name>
    <dbReference type="NCBI Taxonomy" id="42192"/>
    <lineage>
        <taxon>Eukaryota</taxon>
        <taxon>Metazoa</taxon>
        <taxon>Spiralia</taxon>
        <taxon>Lophotrochozoa</taxon>
        <taxon>Mollusca</taxon>
        <taxon>Bivalvia</taxon>
        <taxon>Autobranchia</taxon>
        <taxon>Pteriomorphia</taxon>
        <taxon>Mytilida</taxon>
        <taxon>Mytiloidea</taxon>
        <taxon>Mytilidae</taxon>
        <taxon>Mytilinae</taxon>
        <taxon>Mytilus</taxon>
    </lineage>
</organism>
<evidence type="ECO:0000313" key="1">
    <source>
        <dbReference type="EMBL" id="CAC5424337.1"/>
    </source>
</evidence>
<protein>
    <recommendedName>
        <fullName evidence="3">C-type lectin domain-containing protein</fullName>
    </recommendedName>
</protein>
<evidence type="ECO:0008006" key="3">
    <source>
        <dbReference type="Google" id="ProtNLM"/>
    </source>
</evidence>